<dbReference type="Proteomes" id="UP001303614">
    <property type="component" value="Unassembled WGS sequence"/>
</dbReference>
<sequence>MRTSKFTETPIIATLKQADAGVPVKDVCRQVGISTATYYQWKSKHDGLEASELRRVKELESKNAKLKRMYAELALDNAAMKDLIEKKTLGPARMREAVLILIEVHARPLRRSCACVGLSRAAWYAPPLDWTVRDAELIAEIARHVEAHPSRGFWKYSDYLCKQQPGWNPERIYRVYKAMKLNLRRAAKRRLPKRERMPLYVPRLPDTVWSVDFMSDALACGRRFRTSNVLDNFNREALHIEVDTSINSQWLVRVFDQIKRNHGLPHVVRSDNGPEFLGEAFTSWLKTNGVALQYIQPGKPNQNTFIERFNRTFREEVLDLNLFASLDDVREAAHWWMIDYNEARSHDSLGGMTPVEYRNKHAESSTFEVPA</sequence>
<keyword evidence="2" id="KW-0175">Coiled coil</keyword>
<dbReference type="Pfam" id="PF13683">
    <property type="entry name" value="rve_3"/>
    <property type="match status" value="1"/>
</dbReference>
<dbReference type="InterPro" id="IPR002514">
    <property type="entry name" value="Transposase_8"/>
</dbReference>
<dbReference type="SUPFAM" id="SSF46689">
    <property type="entry name" value="Homeodomain-like"/>
    <property type="match status" value="1"/>
</dbReference>
<dbReference type="InterPro" id="IPR036397">
    <property type="entry name" value="RNaseH_sf"/>
</dbReference>
<feature type="coiled-coil region" evidence="2">
    <location>
        <begin position="49"/>
        <end position="76"/>
    </location>
</feature>
<dbReference type="RefSeq" id="WP_239692142.1">
    <property type="nucleotide sequence ID" value="NZ_JAYFSN010000012.1"/>
</dbReference>
<evidence type="ECO:0000256" key="1">
    <source>
        <dbReference type="ARBA" id="ARBA00009964"/>
    </source>
</evidence>
<reference evidence="4 5" key="1">
    <citation type="submission" date="2023-12" db="EMBL/GenBank/DDBJ databases">
        <title>Genome sequencing of Xanthomonas floridensis.</title>
        <authorList>
            <person name="Greer S."/>
            <person name="Harrison J."/>
            <person name="Grant M."/>
            <person name="Vicente J."/>
            <person name="Studholme D."/>
        </authorList>
    </citation>
    <scope>NUCLEOTIDE SEQUENCE [LARGE SCALE GENOMIC DNA]</scope>
    <source>
        <strain evidence="4 5">WHRI 8848</strain>
    </source>
</reference>
<name>A0ABU5PYA2_9XANT</name>
<evidence type="ECO:0000313" key="4">
    <source>
        <dbReference type="EMBL" id="MEA5124566.1"/>
    </source>
</evidence>
<evidence type="ECO:0000256" key="2">
    <source>
        <dbReference type="SAM" id="Coils"/>
    </source>
</evidence>
<evidence type="ECO:0000313" key="5">
    <source>
        <dbReference type="Proteomes" id="UP001303614"/>
    </source>
</evidence>
<comment type="similarity">
    <text evidence="1">Belongs to the transposase 8 family.</text>
</comment>
<dbReference type="Gene3D" id="3.30.420.10">
    <property type="entry name" value="Ribonuclease H-like superfamily/Ribonuclease H"/>
    <property type="match status" value="1"/>
</dbReference>
<dbReference type="PANTHER" id="PTHR47515:SF2">
    <property type="entry name" value="INTEGRASE CORE DOMAIN PROTEIN"/>
    <property type="match status" value="1"/>
</dbReference>
<proteinExistence type="inferred from homology"/>
<keyword evidence="5" id="KW-1185">Reference proteome</keyword>
<dbReference type="PANTHER" id="PTHR47515">
    <property type="entry name" value="LOW CALCIUM RESPONSE LOCUS PROTEIN T"/>
    <property type="match status" value="1"/>
</dbReference>
<dbReference type="InterPro" id="IPR048020">
    <property type="entry name" value="Transpos_IS3"/>
</dbReference>
<organism evidence="4 5">
    <name type="scientific">Xanthomonas floridensis</name>
    <dbReference type="NCBI Taxonomy" id="1843580"/>
    <lineage>
        <taxon>Bacteria</taxon>
        <taxon>Pseudomonadati</taxon>
        <taxon>Pseudomonadota</taxon>
        <taxon>Gammaproteobacteria</taxon>
        <taxon>Lysobacterales</taxon>
        <taxon>Lysobacteraceae</taxon>
        <taxon>Xanthomonas</taxon>
    </lineage>
</organism>
<dbReference type="InterPro" id="IPR012337">
    <property type="entry name" value="RNaseH-like_sf"/>
</dbReference>
<comment type="caution">
    <text evidence="4">The sequence shown here is derived from an EMBL/GenBank/DDBJ whole genome shotgun (WGS) entry which is preliminary data.</text>
</comment>
<dbReference type="PROSITE" id="PS50994">
    <property type="entry name" value="INTEGRASE"/>
    <property type="match status" value="1"/>
</dbReference>
<dbReference type="SUPFAM" id="SSF53098">
    <property type="entry name" value="Ribonuclease H-like"/>
    <property type="match status" value="1"/>
</dbReference>
<dbReference type="InterPro" id="IPR009057">
    <property type="entry name" value="Homeodomain-like_sf"/>
</dbReference>
<gene>
    <name evidence="4" type="ORF">VB146_11985</name>
</gene>
<dbReference type="NCBIfam" id="NF033516">
    <property type="entry name" value="transpos_IS3"/>
    <property type="match status" value="1"/>
</dbReference>
<dbReference type="InterPro" id="IPR001584">
    <property type="entry name" value="Integrase_cat-core"/>
</dbReference>
<dbReference type="Pfam" id="PF01527">
    <property type="entry name" value="HTH_Tnp_1"/>
    <property type="match status" value="1"/>
</dbReference>
<dbReference type="EMBL" id="JAYFSO010000014">
    <property type="protein sequence ID" value="MEA5124566.1"/>
    <property type="molecule type" value="Genomic_DNA"/>
</dbReference>
<accession>A0ABU5PYA2</accession>
<feature type="domain" description="Integrase catalytic" evidence="3">
    <location>
        <begin position="201"/>
        <end position="362"/>
    </location>
</feature>
<protein>
    <submittedName>
        <fullName evidence="4">IS3 family transposase</fullName>
    </submittedName>
</protein>
<evidence type="ECO:0000259" key="3">
    <source>
        <dbReference type="PROSITE" id="PS50994"/>
    </source>
</evidence>